<proteinExistence type="predicted"/>
<dbReference type="EMBL" id="CABP01000127">
    <property type="protein sequence ID" value="CBI05616.1"/>
    <property type="molecule type" value="Genomic_DNA"/>
</dbReference>
<gene>
    <name evidence="1" type="ORF">CARN5_0867</name>
</gene>
<sequence>MAIQHVSLREASPSTGKLRMRVKRISLDTNILDDKMKRFLTGANGFAL</sequence>
<name>E6QEJ0_9ZZZZ</name>
<accession>E6QEJ0</accession>
<organism evidence="1">
    <name type="scientific">mine drainage metagenome</name>
    <dbReference type="NCBI Taxonomy" id="410659"/>
    <lineage>
        <taxon>unclassified sequences</taxon>
        <taxon>metagenomes</taxon>
        <taxon>ecological metagenomes</taxon>
    </lineage>
</organism>
<protein>
    <submittedName>
        <fullName evidence="1">Uncharacterized protein</fullName>
    </submittedName>
</protein>
<evidence type="ECO:0000313" key="1">
    <source>
        <dbReference type="EMBL" id="CBI05616.1"/>
    </source>
</evidence>
<dbReference type="AlphaFoldDB" id="E6QEJ0"/>
<comment type="caution">
    <text evidence="1">The sequence shown here is derived from an EMBL/GenBank/DDBJ whole genome shotgun (WGS) entry which is preliminary data.</text>
</comment>
<reference evidence="1" key="1">
    <citation type="submission" date="2009-10" db="EMBL/GenBank/DDBJ databases">
        <title>Diversity of trophic interactions inside an arsenic-rich microbial ecosystem.</title>
        <authorList>
            <person name="Bertin P.N."/>
            <person name="Heinrich-Salmeron A."/>
            <person name="Pelletier E."/>
            <person name="Goulhen-Chollet F."/>
            <person name="Arsene-Ploetze F."/>
            <person name="Gallien S."/>
            <person name="Calteau A."/>
            <person name="Vallenet D."/>
            <person name="Casiot C."/>
            <person name="Chane-Woon-Ming B."/>
            <person name="Giloteaux L."/>
            <person name="Barakat M."/>
            <person name="Bonnefoy V."/>
            <person name="Bruneel O."/>
            <person name="Chandler M."/>
            <person name="Cleiss J."/>
            <person name="Duran R."/>
            <person name="Elbaz-Poulichet F."/>
            <person name="Fonknechten N."/>
            <person name="Lauga B."/>
            <person name="Mornico D."/>
            <person name="Ortet P."/>
            <person name="Schaeffer C."/>
            <person name="Siguier P."/>
            <person name="Alexander Thil Smith A."/>
            <person name="Van Dorsselaer A."/>
            <person name="Weissenbach J."/>
            <person name="Medigue C."/>
            <person name="Le Paslier D."/>
        </authorList>
    </citation>
    <scope>NUCLEOTIDE SEQUENCE</scope>
</reference>